<comment type="similarity">
    <text evidence="3">Belongs to the cytochrome P450 family.</text>
</comment>
<dbReference type="PANTHER" id="PTHR46300">
    <property type="entry name" value="P450, PUTATIVE (EUROFUNG)-RELATED-RELATED"/>
    <property type="match status" value="1"/>
</dbReference>
<dbReference type="Pfam" id="PF00067">
    <property type="entry name" value="p450"/>
    <property type="match status" value="1"/>
</dbReference>
<keyword evidence="5" id="KW-0812">Transmembrane</keyword>
<evidence type="ECO:0000256" key="3">
    <source>
        <dbReference type="ARBA" id="ARBA00010617"/>
    </source>
</evidence>
<dbReference type="SUPFAM" id="SSF48264">
    <property type="entry name" value="Cytochrome P450"/>
    <property type="match status" value="1"/>
</dbReference>
<proteinExistence type="inferred from homology"/>
<evidence type="ECO:0000256" key="11">
    <source>
        <dbReference type="ARBA" id="ARBA00023136"/>
    </source>
</evidence>
<dbReference type="InterPro" id="IPR036396">
    <property type="entry name" value="Cyt_P450_sf"/>
</dbReference>
<keyword evidence="6" id="KW-0479">Metal-binding</keyword>
<evidence type="ECO:0000256" key="7">
    <source>
        <dbReference type="ARBA" id="ARBA00022989"/>
    </source>
</evidence>
<dbReference type="GO" id="GO:0016020">
    <property type="term" value="C:membrane"/>
    <property type="evidence" value="ECO:0007669"/>
    <property type="project" value="UniProtKB-SubCell"/>
</dbReference>
<keyword evidence="9" id="KW-0408">Iron</keyword>
<evidence type="ECO:0000313" key="13">
    <source>
        <dbReference type="Proteomes" id="UP001194468"/>
    </source>
</evidence>
<comment type="subcellular location">
    <subcellularLocation>
        <location evidence="2">Membrane</location>
        <topology evidence="2">Single-pass membrane protein</topology>
    </subcellularLocation>
</comment>
<keyword evidence="8" id="KW-0560">Oxidoreductase</keyword>
<keyword evidence="10" id="KW-0503">Monooxygenase</keyword>
<dbReference type="GO" id="GO:0004497">
    <property type="term" value="F:monooxygenase activity"/>
    <property type="evidence" value="ECO:0007669"/>
    <property type="project" value="UniProtKB-KW"/>
</dbReference>
<dbReference type="Proteomes" id="UP001194468">
    <property type="component" value="Unassembled WGS sequence"/>
</dbReference>
<keyword evidence="13" id="KW-1185">Reference proteome</keyword>
<keyword evidence="4" id="KW-0349">Heme</keyword>
<keyword evidence="11" id="KW-0472">Membrane</keyword>
<name>A0AAD4GKW8_BOLED</name>
<sequence>LPPGPTPLPILGSALSVNAQEPWLTYTAWQAKYGDVMYVRLLDSDVIVLNSRSDAIELLDKRSQIYSDRQFLATLEPFGHSYHVAFTRYGPHWRLCRRIIHQTFRAEAALAFRPMILRRARQIVVNIMDDPKEFPSYYVTYATAVAMSAIYDYEPKTREDPMVEMIDDFSRASMWALTPEMVVLLKAFPFCELLRLHLDHRWLYLCNCTDEQC</sequence>
<comment type="caution">
    <text evidence="12">The sequence shown here is derived from an EMBL/GenBank/DDBJ whole genome shotgun (WGS) entry which is preliminary data.</text>
</comment>
<feature type="non-terminal residue" evidence="12">
    <location>
        <position position="1"/>
    </location>
</feature>
<dbReference type="InterPro" id="IPR050364">
    <property type="entry name" value="Cytochrome_P450_fung"/>
</dbReference>
<evidence type="ECO:0000256" key="1">
    <source>
        <dbReference type="ARBA" id="ARBA00001971"/>
    </source>
</evidence>
<dbReference type="GO" id="GO:0005506">
    <property type="term" value="F:iron ion binding"/>
    <property type="evidence" value="ECO:0007669"/>
    <property type="project" value="InterPro"/>
</dbReference>
<gene>
    <name evidence="12" type="ORF">L210DRAFT_3387858</name>
</gene>
<reference evidence="12" key="1">
    <citation type="submission" date="2019-10" db="EMBL/GenBank/DDBJ databases">
        <authorList>
            <consortium name="DOE Joint Genome Institute"/>
            <person name="Kuo A."/>
            <person name="Miyauchi S."/>
            <person name="Kiss E."/>
            <person name="Drula E."/>
            <person name="Kohler A."/>
            <person name="Sanchez-Garcia M."/>
            <person name="Andreopoulos B."/>
            <person name="Barry K.W."/>
            <person name="Bonito G."/>
            <person name="Buee M."/>
            <person name="Carver A."/>
            <person name="Chen C."/>
            <person name="Cichocki N."/>
            <person name="Clum A."/>
            <person name="Culley D."/>
            <person name="Crous P.W."/>
            <person name="Fauchery L."/>
            <person name="Girlanda M."/>
            <person name="Hayes R."/>
            <person name="Keri Z."/>
            <person name="LaButti K."/>
            <person name="Lipzen A."/>
            <person name="Lombard V."/>
            <person name="Magnuson J."/>
            <person name="Maillard F."/>
            <person name="Morin E."/>
            <person name="Murat C."/>
            <person name="Nolan M."/>
            <person name="Ohm R."/>
            <person name="Pangilinan J."/>
            <person name="Pereira M."/>
            <person name="Perotto S."/>
            <person name="Peter M."/>
            <person name="Riley R."/>
            <person name="Sitrit Y."/>
            <person name="Stielow B."/>
            <person name="Szollosi G."/>
            <person name="Zifcakova L."/>
            <person name="Stursova M."/>
            <person name="Spatafora J.W."/>
            <person name="Tedersoo L."/>
            <person name="Vaario L.-M."/>
            <person name="Yamada A."/>
            <person name="Yan M."/>
            <person name="Wang P."/>
            <person name="Xu J."/>
            <person name="Bruns T."/>
            <person name="Baldrian P."/>
            <person name="Vilgalys R."/>
            <person name="Henrissat B."/>
            <person name="Grigoriev I.V."/>
            <person name="Hibbett D."/>
            <person name="Nagy L.G."/>
            <person name="Martin F.M."/>
        </authorList>
    </citation>
    <scope>NUCLEOTIDE SEQUENCE</scope>
    <source>
        <strain evidence="12">BED1</strain>
    </source>
</reference>
<evidence type="ECO:0000256" key="10">
    <source>
        <dbReference type="ARBA" id="ARBA00023033"/>
    </source>
</evidence>
<dbReference type="Gene3D" id="1.10.630.10">
    <property type="entry name" value="Cytochrome P450"/>
    <property type="match status" value="1"/>
</dbReference>
<keyword evidence="7" id="KW-1133">Transmembrane helix</keyword>
<evidence type="ECO:0000256" key="6">
    <source>
        <dbReference type="ARBA" id="ARBA00022723"/>
    </source>
</evidence>
<evidence type="ECO:0000256" key="5">
    <source>
        <dbReference type="ARBA" id="ARBA00022692"/>
    </source>
</evidence>
<dbReference type="InterPro" id="IPR001128">
    <property type="entry name" value="Cyt_P450"/>
</dbReference>
<evidence type="ECO:0000256" key="8">
    <source>
        <dbReference type="ARBA" id="ARBA00023002"/>
    </source>
</evidence>
<dbReference type="EMBL" id="WHUW01000003">
    <property type="protein sequence ID" value="KAF8448710.1"/>
    <property type="molecule type" value="Genomic_DNA"/>
</dbReference>
<protein>
    <submittedName>
        <fullName evidence="12">Cytochrome P450</fullName>
    </submittedName>
</protein>
<reference evidence="12" key="2">
    <citation type="journal article" date="2020" name="Nat. Commun.">
        <title>Large-scale genome sequencing of mycorrhizal fungi provides insights into the early evolution of symbiotic traits.</title>
        <authorList>
            <person name="Miyauchi S."/>
            <person name="Kiss E."/>
            <person name="Kuo A."/>
            <person name="Drula E."/>
            <person name="Kohler A."/>
            <person name="Sanchez-Garcia M."/>
            <person name="Morin E."/>
            <person name="Andreopoulos B."/>
            <person name="Barry K.W."/>
            <person name="Bonito G."/>
            <person name="Buee M."/>
            <person name="Carver A."/>
            <person name="Chen C."/>
            <person name="Cichocki N."/>
            <person name="Clum A."/>
            <person name="Culley D."/>
            <person name="Crous P.W."/>
            <person name="Fauchery L."/>
            <person name="Girlanda M."/>
            <person name="Hayes R.D."/>
            <person name="Keri Z."/>
            <person name="LaButti K."/>
            <person name="Lipzen A."/>
            <person name="Lombard V."/>
            <person name="Magnuson J."/>
            <person name="Maillard F."/>
            <person name="Murat C."/>
            <person name="Nolan M."/>
            <person name="Ohm R.A."/>
            <person name="Pangilinan J."/>
            <person name="Pereira M.F."/>
            <person name="Perotto S."/>
            <person name="Peter M."/>
            <person name="Pfister S."/>
            <person name="Riley R."/>
            <person name="Sitrit Y."/>
            <person name="Stielow J.B."/>
            <person name="Szollosi G."/>
            <person name="Zifcakova L."/>
            <person name="Stursova M."/>
            <person name="Spatafora J.W."/>
            <person name="Tedersoo L."/>
            <person name="Vaario L.M."/>
            <person name="Yamada A."/>
            <person name="Yan M."/>
            <person name="Wang P."/>
            <person name="Xu J."/>
            <person name="Bruns T."/>
            <person name="Baldrian P."/>
            <person name="Vilgalys R."/>
            <person name="Dunand C."/>
            <person name="Henrissat B."/>
            <person name="Grigoriev I.V."/>
            <person name="Hibbett D."/>
            <person name="Nagy L.G."/>
            <person name="Martin F.M."/>
        </authorList>
    </citation>
    <scope>NUCLEOTIDE SEQUENCE</scope>
    <source>
        <strain evidence="12">BED1</strain>
    </source>
</reference>
<dbReference type="AlphaFoldDB" id="A0AAD4GKW8"/>
<evidence type="ECO:0000256" key="4">
    <source>
        <dbReference type="ARBA" id="ARBA00022617"/>
    </source>
</evidence>
<comment type="cofactor">
    <cofactor evidence="1">
        <name>heme</name>
        <dbReference type="ChEBI" id="CHEBI:30413"/>
    </cofactor>
</comment>
<organism evidence="12 13">
    <name type="scientific">Boletus edulis BED1</name>
    <dbReference type="NCBI Taxonomy" id="1328754"/>
    <lineage>
        <taxon>Eukaryota</taxon>
        <taxon>Fungi</taxon>
        <taxon>Dikarya</taxon>
        <taxon>Basidiomycota</taxon>
        <taxon>Agaricomycotina</taxon>
        <taxon>Agaricomycetes</taxon>
        <taxon>Agaricomycetidae</taxon>
        <taxon>Boletales</taxon>
        <taxon>Boletineae</taxon>
        <taxon>Boletaceae</taxon>
        <taxon>Boletoideae</taxon>
        <taxon>Boletus</taxon>
    </lineage>
</organism>
<evidence type="ECO:0000256" key="9">
    <source>
        <dbReference type="ARBA" id="ARBA00023004"/>
    </source>
</evidence>
<evidence type="ECO:0000256" key="2">
    <source>
        <dbReference type="ARBA" id="ARBA00004167"/>
    </source>
</evidence>
<accession>A0AAD4GKW8</accession>
<dbReference type="PANTHER" id="PTHR46300:SF2">
    <property type="entry name" value="CYTOCHROME P450 MONOOXYGENASE ALNH-RELATED"/>
    <property type="match status" value="1"/>
</dbReference>
<dbReference type="GO" id="GO:0020037">
    <property type="term" value="F:heme binding"/>
    <property type="evidence" value="ECO:0007669"/>
    <property type="project" value="InterPro"/>
</dbReference>
<evidence type="ECO:0000313" key="12">
    <source>
        <dbReference type="EMBL" id="KAF8448710.1"/>
    </source>
</evidence>
<dbReference type="GO" id="GO:0016705">
    <property type="term" value="F:oxidoreductase activity, acting on paired donors, with incorporation or reduction of molecular oxygen"/>
    <property type="evidence" value="ECO:0007669"/>
    <property type="project" value="InterPro"/>
</dbReference>